<dbReference type="InterPro" id="IPR016181">
    <property type="entry name" value="Acyl_CoA_acyltransferase"/>
</dbReference>
<evidence type="ECO:0000256" key="5">
    <source>
        <dbReference type="HAMAP-Rule" id="MF_02210"/>
    </source>
</evidence>
<dbReference type="Pfam" id="PF00583">
    <property type="entry name" value="Acetyltransf_1"/>
    <property type="match status" value="1"/>
</dbReference>
<comment type="caution">
    <text evidence="8">The sequence shown here is derived from an EMBL/GenBank/DDBJ whole genome shotgun (WGS) entry which is preliminary data.</text>
</comment>
<evidence type="ECO:0000256" key="2">
    <source>
        <dbReference type="ARBA" id="ARBA00022490"/>
    </source>
</evidence>
<evidence type="ECO:0000313" key="8">
    <source>
        <dbReference type="EMBL" id="EFP96007.1"/>
    </source>
</evidence>
<keyword evidence="4 5" id="KW-0012">Acyltransferase</keyword>
<dbReference type="NCBIfam" id="TIGR01575">
    <property type="entry name" value="rimI"/>
    <property type="match status" value="1"/>
</dbReference>
<sequence length="149" mass="17299">MNNTSIRPLVVSDLDRVWAIERRAHSHPWSENMIRNISSRGACHYVLCHHDKIYGYFYAQHIMGEVTLLNLAVCPDFQGQGYGNVIIDSFVDVCEELNAETAWLEVRESNTNAFQLYLKNGFNEVDRRLNYYPTESGKEDAIIMCRFFL</sequence>
<dbReference type="STRING" id="796620.VIBC2010_01988"/>
<evidence type="ECO:0000313" key="9">
    <source>
        <dbReference type="Proteomes" id="UP000002943"/>
    </source>
</evidence>
<evidence type="ECO:0000259" key="7">
    <source>
        <dbReference type="PROSITE" id="PS51186"/>
    </source>
</evidence>
<evidence type="ECO:0000256" key="3">
    <source>
        <dbReference type="ARBA" id="ARBA00022679"/>
    </source>
</evidence>
<accession>E3BM79</accession>
<feature type="binding site" evidence="5">
    <location>
        <position position="110"/>
    </location>
    <ligand>
        <name>acetyl-CoA</name>
        <dbReference type="ChEBI" id="CHEBI:57288"/>
    </ligand>
</feature>
<dbReference type="InterPro" id="IPR000182">
    <property type="entry name" value="GNAT_dom"/>
</dbReference>
<evidence type="ECO:0000256" key="6">
    <source>
        <dbReference type="RuleBase" id="RU363094"/>
    </source>
</evidence>
<dbReference type="GO" id="GO:0008999">
    <property type="term" value="F:protein-N-terminal-alanine acetyltransferase activity"/>
    <property type="evidence" value="ECO:0007669"/>
    <property type="project" value="UniProtKB-UniRule"/>
</dbReference>
<feature type="domain" description="N-acetyltransferase" evidence="7">
    <location>
        <begin position="4"/>
        <end position="149"/>
    </location>
</feature>
<dbReference type="InterPro" id="IPR043690">
    <property type="entry name" value="RimI"/>
</dbReference>
<dbReference type="eggNOG" id="COG0456">
    <property type="taxonomic scope" value="Bacteria"/>
</dbReference>
<comment type="caution">
    <text evidence="5">Lacks conserved residue(s) required for the propagation of feature annotation.</text>
</comment>
<evidence type="ECO:0000256" key="4">
    <source>
        <dbReference type="ARBA" id="ARBA00023315"/>
    </source>
</evidence>
<dbReference type="CDD" id="cd04301">
    <property type="entry name" value="NAT_SF"/>
    <property type="match status" value="1"/>
</dbReference>
<dbReference type="OrthoDB" id="9796919at2"/>
<dbReference type="PANTHER" id="PTHR43420">
    <property type="entry name" value="ACETYLTRANSFERASE"/>
    <property type="match status" value="1"/>
</dbReference>
<comment type="catalytic activity">
    <reaction evidence="5 6">
        <text>N-terminal L-alanyl-[ribosomal protein bS18] + acetyl-CoA = N-terminal N(alpha)-acetyl-L-alanyl-[ribosomal protein bS18] + CoA + H(+)</text>
        <dbReference type="Rhea" id="RHEA:43756"/>
        <dbReference type="Rhea" id="RHEA-COMP:10676"/>
        <dbReference type="Rhea" id="RHEA-COMP:10677"/>
        <dbReference type="ChEBI" id="CHEBI:15378"/>
        <dbReference type="ChEBI" id="CHEBI:57287"/>
        <dbReference type="ChEBI" id="CHEBI:57288"/>
        <dbReference type="ChEBI" id="CHEBI:64718"/>
        <dbReference type="ChEBI" id="CHEBI:83683"/>
        <dbReference type="EC" id="2.3.1.266"/>
    </reaction>
</comment>
<gene>
    <name evidence="5" type="primary">rimI</name>
    <name evidence="8" type="ORF">VIBC2010_01988</name>
</gene>
<organism evidence="8 9">
    <name type="scientific">Vibrio caribbeanicus ATCC BAA-2122</name>
    <dbReference type="NCBI Taxonomy" id="796620"/>
    <lineage>
        <taxon>Bacteria</taxon>
        <taxon>Pseudomonadati</taxon>
        <taxon>Pseudomonadota</taxon>
        <taxon>Gammaproteobacteria</taxon>
        <taxon>Vibrionales</taxon>
        <taxon>Vibrionaceae</taxon>
        <taxon>Vibrio</taxon>
    </lineage>
</organism>
<dbReference type="Gene3D" id="3.40.630.30">
    <property type="match status" value="1"/>
</dbReference>
<name>E3BM79_9VIBR</name>
<feature type="active site" description="Proton donor" evidence="5">
    <location>
        <position position="117"/>
    </location>
</feature>
<dbReference type="PROSITE" id="PS51186">
    <property type="entry name" value="GNAT"/>
    <property type="match status" value="1"/>
</dbReference>
<dbReference type="SUPFAM" id="SSF55729">
    <property type="entry name" value="Acyl-CoA N-acyltransferases (Nat)"/>
    <property type="match status" value="1"/>
</dbReference>
<dbReference type="AlphaFoldDB" id="E3BM79"/>
<dbReference type="EC" id="2.3.1.266" evidence="5 6"/>
<dbReference type="GO" id="GO:0005737">
    <property type="term" value="C:cytoplasm"/>
    <property type="evidence" value="ECO:0007669"/>
    <property type="project" value="UniProtKB-SubCell"/>
</dbReference>
<protein>
    <recommendedName>
        <fullName evidence="5 6">[Ribosomal protein bS18]-alanine N-acetyltransferase</fullName>
        <ecNumber evidence="5 6">2.3.1.266</ecNumber>
    </recommendedName>
</protein>
<comment type="subcellular location">
    <subcellularLocation>
        <location evidence="5 6">Cytoplasm</location>
    </subcellularLocation>
</comment>
<feature type="active site" description="Proton acceptor" evidence="5">
    <location>
        <position position="105"/>
    </location>
</feature>
<dbReference type="RefSeq" id="WP_009602179.1">
    <property type="nucleotide sequence ID" value="NZ_AEIU01000083.1"/>
</dbReference>
<dbReference type="InterPro" id="IPR050680">
    <property type="entry name" value="YpeA/RimI_acetyltransf"/>
</dbReference>
<proteinExistence type="inferred from homology"/>
<dbReference type="EMBL" id="AEIU01000083">
    <property type="protein sequence ID" value="EFP96007.1"/>
    <property type="molecule type" value="Genomic_DNA"/>
</dbReference>
<feature type="binding site" evidence="5">
    <location>
        <begin position="71"/>
        <end position="73"/>
    </location>
    <ligand>
        <name>acetyl-CoA</name>
        <dbReference type="ChEBI" id="CHEBI:57288"/>
    </ligand>
</feature>
<dbReference type="HAMAP" id="MF_02210">
    <property type="entry name" value="RimI"/>
    <property type="match status" value="1"/>
</dbReference>
<dbReference type="Proteomes" id="UP000002943">
    <property type="component" value="Unassembled WGS sequence"/>
</dbReference>
<comment type="similarity">
    <text evidence="1 5 6">Belongs to the acetyltransferase family. RimI subfamily.</text>
</comment>
<dbReference type="PANTHER" id="PTHR43420:SF12">
    <property type="entry name" value="N-ACETYLTRANSFERASE DOMAIN-CONTAINING PROTEIN"/>
    <property type="match status" value="1"/>
</dbReference>
<keyword evidence="3 5" id="KW-0808">Transferase</keyword>
<reference evidence="8 9" key="1">
    <citation type="journal article" date="2012" name="Int. J. Syst. Evol. Microbiol.">
        <title>Vibrio caribbeanicus sp. nov., isolated from the marine sponge Scleritoderma cyanea.</title>
        <authorList>
            <person name="Hoffmann M."/>
            <person name="Monday S.R."/>
            <person name="Allard M.W."/>
            <person name="Strain E.A."/>
            <person name="Whittaker P."/>
            <person name="Naum M."/>
            <person name="McCarthy P.J."/>
            <person name="Lopez J.V."/>
            <person name="Fischer M."/>
            <person name="Brown E.W."/>
        </authorList>
    </citation>
    <scope>NUCLEOTIDE SEQUENCE [LARGE SCALE GENOMIC DNA]</scope>
    <source>
        <strain evidence="8 9">ATCC BAA-2122</strain>
    </source>
</reference>
<keyword evidence="2 5" id="KW-0963">Cytoplasm</keyword>
<keyword evidence="9" id="KW-1185">Reference proteome</keyword>
<dbReference type="InterPro" id="IPR006464">
    <property type="entry name" value="AcTrfase_RimI/Ard1"/>
</dbReference>
<comment type="function">
    <text evidence="5 6">Acetylates the N-terminal alanine of ribosomal protein bS18.</text>
</comment>
<evidence type="ECO:0000256" key="1">
    <source>
        <dbReference type="ARBA" id="ARBA00005395"/>
    </source>
</evidence>